<reference evidence="9 10" key="1">
    <citation type="submission" date="2020-08" db="EMBL/GenBank/DDBJ databases">
        <title>Genome public.</title>
        <authorList>
            <person name="Liu C."/>
            <person name="Sun Q."/>
        </authorList>
    </citation>
    <scope>NUCLEOTIDE SEQUENCE [LARGE SCALE GENOMIC DNA]</scope>
    <source>
        <strain evidence="9 10">NSJ-56</strain>
    </source>
</reference>
<keyword evidence="3 6" id="KW-0732">Signal</keyword>
<evidence type="ECO:0000256" key="2">
    <source>
        <dbReference type="ARBA" id="ARBA00006275"/>
    </source>
</evidence>
<evidence type="ECO:0000256" key="1">
    <source>
        <dbReference type="ARBA" id="ARBA00004442"/>
    </source>
</evidence>
<comment type="subcellular location">
    <subcellularLocation>
        <location evidence="1">Cell outer membrane</location>
    </subcellularLocation>
</comment>
<evidence type="ECO:0000313" key="9">
    <source>
        <dbReference type="EMBL" id="MBC5621408.1"/>
    </source>
</evidence>
<dbReference type="PROSITE" id="PS51257">
    <property type="entry name" value="PROKAR_LIPOPROTEIN"/>
    <property type="match status" value="1"/>
</dbReference>
<evidence type="ECO:0000313" key="10">
    <source>
        <dbReference type="Proteomes" id="UP000646484"/>
    </source>
</evidence>
<dbReference type="InterPro" id="IPR033985">
    <property type="entry name" value="SusD-like_N"/>
</dbReference>
<evidence type="ECO:0000256" key="4">
    <source>
        <dbReference type="ARBA" id="ARBA00023136"/>
    </source>
</evidence>
<dbReference type="EMBL" id="JACOOH010000004">
    <property type="protein sequence ID" value="MBC5621408.1"/>
    <property type="molecule type" value="Genomic_DNA"/>
</dbReference>
<feature type="domain" description="SusD-like N-terminal" evidence="8">
    <location>
        <begin position="126"/>
        <end position="244"/>
    </location>
</feature>
<dbReference type="Proteomes" id="UP000646484">
    <property type="component" value="Unassembled WGS sequence"/>
</dbReference>
<proteinExistence type="inferred from homology"/>
<evidence type="ECO:0000256" key="3">
    <source>
        <dbReference type="ARBA" id="ARBA00022729"/>
    </source>
</evidence>
<protein>
    <submittedName>
        <fullName evidence="9">RagB/SusD family nutrient uptake outer membrane protein</fullName>
    </submittedName>
</protein>
<dbReference type="InterPro" id="IPR012944">
    <property type="entry name" value="SusD_RagB_dom"/>
</dbReference>
<sequence length="654" mass="75085">MKRLLSSVLLMPFFLFSACDSWLDIVPEEDMTTLDTEFETRNEAEEWLRSCYIFLQEPVPSIMENEAFFGADEFVACDYVRSIIDGNQRPVFAGLMIGSAMQTSLDPYSDRWSKKVAINGNLVGRTDYYTAINMCNHFISKVDQVYNWDDAEKRERKGEVMALKAYYYFELVRRYGPIILVPENIDPNVDVQSMKVPRSHVDTCFNAIVQLCDEAAKLLFPLEQKEASRRAYFGKEAALALKARALAYQASDLFNGNPDYRDFTNKNGEPLFSTTKDPEKWRRAAKAAVEAIEVCLESGKKLVDGQSGTSELLGYMKNIEMSTTTFNFQSAEALLMIKPNGAAGEFYPYTLPRTPTGESKLQGACISPSMKMVEMFYTDNGLPIDQDPTYGGGNPYQLIKVTDPKYTDVIMLEEEIPYLHTRREPRFYADIAADRTYWQLGPTTDHRYKVEVYQGEDFGLKENRVNSLLRQNLTGYFLKKWIYSSCALHDYATSLNSRGKRPFPLIRVAELYLLAAEAYNEIDDMPNAYKYLNEVRKRAGIPDVEVSWAMAKDKNKVKDKSGLREIIRQEWNIEFAFEGMRFWNLRRWKTAHVELNDKLYGWVVTGKDAQNFYNHGKGPVIVSNENKFVAPRDYFWPIASMEIMNSGCVQNLGW</sequence>
<dbReference type="Pfam" id="PF14322">
    <property type="entry name" value="SusD-like_3"/>
    <property type="match status" value="1"/>
</dbReference>
<dbReference type="Gene3D" id="1.25.40.390">
    <property type="match status" value="1"/>
</dbReference>
<dbReference type="SUPFAM" id="SSF48452">
    <property type="entry name" value="TPR-like"/>
    <property type="match status" value="1"/>
</dbReference>
<evidence type="ECO:0000256" key="5">
    <source>
        <dbReference type="ARBA" id="ARBA00023237"/>
    </source>
</evidence>
<keyword evidence="10" id="KW-1185">Reference proteome</keyword>
<feature type="chain" id="PRO_5046305548" evidence="6">
    <location>
        <begin position="18"/>
        <end position="654"/>
    </location>
</feature>
<dbReference type="InterPro" id="IPR011990">
    <property type="entry name" value="TPR-like_helical_dom_sf"/>
</dbReference>
<gene>
    <name evidence="9" type="ORF">H8S64_09880</name>
</gene>
<organism evidence="9 10">
    <name type="scientific">Butyricimonas hominis</name>
    <dbReference type="NCBI Taxonomy" id="2763032"/>
    <lineage>
        <taxon>Bacteria</taxon>
        <taxon>Pseudomonadati</taxon>
        <taxon>Bacteroidota</taxon>
        <taxon>Bacteroidia</taxon>
        <taxon>Bacteroidales</taxon>
        <taxon>Odoribacteraceae</taxon>
        <taxon>Butyricimonas</taxon>
    </lineage>
</organism>
<keyword evidence="4" id="KW-0472">Membrane</keyword>
<evidence type="ECO:0000259" key="7">
    <source>
        <dbReference type="Pfam" id="PF07980"/>
    </source>
</evidence>
<comment type="caution">
    <text evidence="9">The sequence shown here is derived from an EMBL/GenBank/DDBJ whole genome shotgun (WGS) entry which is preliminary data.</text>
</comment>
<evidence type="ECO:0000256" key="6">
    <source>
        <dbReference type="SAM" id="SignalP"/>
    </source>
</evidence>
<feature type="signal peptide" evidence="6">
    <location>
        <begin position="1"/>
        <end position="17"/>
    </location>
</feature>
<dbReference type="Pfam" id="PF07980">
    <property type="entry name" value="SusD_RagB"/>
    <property type="match status" value="1"/>
</dbReference>
<feature type="domain" description="RagB/SusD" evidence="7">
    <location>
        <begin position="356"/>
        <end position="654"/>
    </location>
</feature>
<evidence type="ECO:0000259" key="8">
    <source>
        <dbReference type="Pfam" id="PF14322"/>
    </source>
</evidence>
<name>A0ABR7D0E8_9BACT</name>
<keyword evidence="5" id="KW-0998">Cell outer membrane</keyword>
<accession>A0ABR7D0E8</accession>
<dbReference type="RefSeq" id="WP_186975954.1">
    <property type="nucleotide sequence ID" value="NZ_JACOOH010000004.1"/>
</dbReference>
<comment type="similarity">
    <text evidence="2">Belongs to the SusD family.</text>
</comment>